<feature type="transmembrane region" description="Helical" evidence="2">
    <location>
        <begin position="173"/>
        <end position="195"/>
    </location>
</feature>
<dbReference type="AlphaFoldDB" id="A0A2J6QQT3"/>
<keyword evidence="2" id="KW-0472">Membrane</keyword>
<gene>
    <name evidence="3" type="ORF">NA56DRAFT_696398</name>
</gene>
<protein>
    <recommendedName>
        <fullName evidence="5">Mid2 domain-containing protein</fullName>
    </recommendedName>
</protein>
<evidence type="ECO:0000256" key="2">
    <source>
        <dbReference type="SAM" id="Phobius"/>
    </source>
</evidence>
<feature type="compositionally biased region" description="Low complexity" evidence="1">
    <location>
        <begin position="138"/>
        <end position="169"/>
    </location>
</feature>
<dbReference type="STRING" id="1745343.A0A2J6QQT3"/>
<feature type="region of interest" description="Disordered" evidence="1">
    <location>
        <begin position="135"/>
        <end position="169"/>
    </location>
</feature>
<accession>A0A2J6QQT3</accession>
<evidence type="ECO:0000313" key="3">
    <source>
        <dbReference type="EMBL" id="PMD28622.1"/>
    </source>
</evidence>
<keyword evidence="4" id="KW-1185">Reference proteome</keyword>
<keyword evidence="2" id="KW-0812">Transmembrane</keyword>
<keyword evidence="2" id="KW-1133">Transmembrane helix</keyword>
<dbReference type="Proteomes" id="UP000235672">
    <property type="component" value="Unassembled WGS sequence"/>
</dbReference>
<proteinExistence type="predicted"/>
<dbReference type="OrthoDB" id="3564544at2759"/>
<dbReference type="EMBL" id="KZ613464">
    <property type="protein sequence ID" value="PMD28622.1"/>
    <property type="molecule type" value="Genomic_DNA"/>
</dbReference>
<reference evidence="3 4" key="1">
    <citation type="submission" date="2016-05" db="EMBL/GenBank/DDBJ databases">
        <title>A degradative enzymes factory behind the ericoid mycorrhizal symbiosis.</title>
        <authorList>
            <consortium name="DOE Joint Genome Institute"/>
            <person name="Martino E."/>
            <person name="Morin E."/>
            <person name="Grelet G."/>
            <person name="Kuo A."/>
            <person name="Kohler A."/>
            <person name="Daghino S."/>
            <person name="Barry K."/>
            <person name="Choi C."/>
            <person name="Cichocki N."/>
            <person name="Clum A."/>
            <person name="Copeland A."/>
            <person name="Hainaut M."/>
            <person name="Haridas S."/>
            <person name="Labutti K."/>
            <person name="Lindquist E."/>
            <person name="Lipzen A."/>
            <person name="Khouja H.-R."/>
            <person name="Murat C."/>
            <person name="Ohm R."/>
            <person name="Olson A."/>
            <person name="Spatafora J."/>
            <person name="Veneault-Fourrey C."/>
            <person name="Henrissat B."/>
            <person name="Grigoriev I."/>
            <person name="Martin F."/>
            <person name="Perotto S."/>
        </authorList>
    </citation>
    <scope>NUCLEOTIDE SEQUENCE [LARGE SCALE GENOMIC DNA]</scope>
    <source>
        <strain evidence="3 4">UAMH 7357</strain>
    </source>
</reference>
<sequence length="256" mass="26793">MAFISFALIPIVSATCYYTDGSIATAYNQTACDPSAVVSACCDQNDYCLSNGLCFDAGSNNLLAVQGCTDPHWSDPCHAYCPVEITLGNNPIPCPNSEDVLAGTISYCCGPNATSCCENGEAFSIPVGTIVLRPDQVPTSINPPSSSSTTTTNTSGKTSVSSKSSNSSTSKSLAIGLGVGLPIAFLLIGAILFLGRELRRYNNNRTLPRGGQPTTAQSTIGVDIAEIQKPTITSNLVGQELDAQNQVHELPHPRNV</sequence>
<evidence type="ECO:0008006" key="5">
    <source>
        <dbReference type="Google" id="ProtNLM"/>
    </source>
</evidence>
<evidence type="ECO:0000313" key="4">
    <source>
        <dbReference type="Proteomes" id="UP000235672"/>
    </source>
</evidence>
<evidence type="ECO:0000256" key="1">
    <source>
        <dbReference type="SAM" id="MobiDB-lite"/>
    </source>
</evidence>
<name>A0A2J6QQT3_9HELO</name>
<organism evidence="3 4">
    <name type="scientific">Hyaloscypha hepaticicola</name>
    <dbReference type="NCBI Taxonomy" id="2082293"/>
    <lineage>
        <taxon>Eukaryota</taxon>
        <taxon>Fungi</taxon>
        <taxon>Dikarya</taxon>
        <taxon>Ascomycota</taxon>
        <taxon>Pezizomycotina</taxon>
        <taxon>Leotiomycetes</taxon>
        <taxon>Helotiales</taxon>
        <taxon>Hyaloscyphaceae</taxon>
        <taxon>Hyaloscypha</taxon>
    </lineage>
</organism>